<evidence type="ECO:0000313" key="2">
    <source>
        <dbReference type="Proteomes" id="UP000324767"/>
    </source>
</evidence>
<evidence type="ECO:0000313" key="1">
    <source>
        <dbReference type="EMBL" id="KAA6410488.1"/>
    </source>
</evidence>
<dbReference type="AlphaFoldDB" id="A0A5M8PNC2"/>
<proteinExistence type="predicted"/>
<sequence>MPVSHACAQAAGVRLPDSEYLFVFGFAAFIPYVREGVVGWEVRVLAWGWYWWWMTGSVALEEAGECPELKGIAGNGKASFTAIPTRCTYDPF</sequence>
<organism evidence="1 2">
    <name type="scientific">Lasallia pustulata</name>
    <dbReference type="NCBI Taxonomy" id="136370"/>
    <lineage>
        <taxon>Eukaryota</taxon>
        <taxon>Fungi</taxon>
        <taxon>Dikarya</taxon>
        <taxon>Ascomycota</taxon>
        <taxon>Pezizomycotina</taxon>
        <taxon>Lecanoromycetes</taxon>
        <taxon>OSLEUM clade</taxon>
        <taxon>Umbilicariomycetidae</taxon>
        <taxon>Umbilicariales</taxon>
        <taxon>Umbilicariaceae</taxon>
        <taxon>Lasallia</taxon>
    </lineage>
</organism>
<comment type="caution">
    <text evidence="1">The sequence shown here is derived from an EMBL/GenBank/DDBJ whole genome shotgun (WGS) entry which is preliminary data.</text>
</comment>
<name>A0A5M8PNC2_9LECA</name>
<reference evidence="1 2" key="1">
    <citation type="submission" date="2019-09" db="EMBL/GenBank/DDBJ databases">
        <title>The hologenome of the rock-dwelling lichen Lasallia pustulata.</title>
        <authorList>
            <person name="Greshake Tzovaras B."/>
            <person name="Segers F."/>
            <person name="Bicker A."/>
            <person name="Dal Grande F."/>
            <person name="Otte J."/>
            <person name="Hankeln T."/>
            <person name="Schmitt I."/>
            <person name="Ebersberger I."/>
        </authorList>
    </citation>
    <scope>NUCLEOTIDE SEQUENCE [LARGE SCALE GENOMIC DNA]</scope>
    <source>
        <strain evidence="1">A1-1</strain>
    </source>
</reference>
<accession>A0A5M8PNC2</accession>
<dbReference type="Proteomes" id="UP000324767">
    <property type="component" value="Unassembled WGS sequence"/>
</dbReference>
<dbReference type="EMBL" id="VXIT01000009">
    <property type="protein sequence ID" value="KAA6410488.1"/>
    <property type="molecule type" value="Genomic_DNA"/>
</dbReference>
<protein>
    <submittedName>
        <fullName evidence="1">Uncharacterized protein</fullName>
    </submittedName>
</protein>
<gene>
    <name evidence="1" type="ORF">FRX48_05910</name>
</gene>